<evidence type="ECO:0000313" key="3">
    <source>
        <dbReference type="Proteomes" id="UP000053477"/>
    </source>
</evidence>
<dbReference type="InParanoid" id="A0A0H2RCC5"/>
<sequence length="153" mass="17483">MENLVPGPRSRHSETMRAQRCYSWGNNRVCSTLKLLSQACCAATQNSEIVQPCSSHVQDRQLISGGCQPWKRTGKMDIQSLWRRSKILHPNTSGEMTSYSGNVQLTLSVEDAFRHFIPFCTVDRTFRIMSTKRNGVDQRHTRRKDTGFCDEEA</sequence>
<gene>
    <name evidence="2" type="ORF">SCHPADRAFT_662504</name>
</gene>
<proteinExistence type="predicted"/>
<organism evidence="2 3">
    <name type="scientific">Schizopora paradoxa</name>
    <dbReference type="NCBI Taxonomy" id="27342"/>
    <lineage>
        <taxon>Eukaryota</taxon>
        <taxon>Fungi</taxon>
        <taxon>Dikarya</taxon>
        <taxon>Basidiomycota</taxon>
        <taxon>Agaricomycotina</taxon>
        <taxon>Agaricomycetes</taxon>
        <taxon>Hymenochaetales</taxon>
        <taxon>Schizoporaceae</taxon>
        <taxon>Schizopora</taxon>
    </lineage>
</organism>
<dbReference type="AlphaFoldDB" id="A0A0H2RCC5"/>
<feature type="region of interest" description="Disordered" evidence="1">
    <location>
        <begin position="134"/>
        <end position="153"/>
    </location>
</feature>
<evidence type="ECO:0000313" key="2">
    <source>
        <dbReference type="EMBL" id="KLO07153.1"/>
    </source>
</evidence>
<accession>A0A0H2RCC5</accession>
<dbReference type="EMBL" id="KQ086157">
    <property type="protein sequence ID" value="KLO07153.1"/>
    <property type="molecule type" value="Genomic_DNA"/>
</dbReference>
<dbReference type="Proteomes" id="UP000053477">
    <property type="component" value="Unassembled WGS sequence"/>
</dbReference>
<keyword evidence="3" id="KW-1185">Reference proteome</keyword>
<reference evidence="2 3" key="1">
    <citation type="submission" date="2015-04" db="EMBL/GenBank/DDBJ databases">
        <title>Complete genome sequence of Schizopora paradoxa KUC8140, a cosmopolitan wood degrader in East Asia.</title>
        <authorList>
            <consortium name="DOE Joint Genome Institute"/>
            <person name="Min B."/>
            <person name="Park H."/>
            <person name="Jang Y."/>
            <person name="Kim J.-J."/>
            <person name="Kim K.H."/>
            <person name="Pangilinan J."/>
            <person name="Lipzen A."/>
            <person name="Riley R."/>
            <person name="Grigoriev I.V."/>
            <person name="Spatafora J.W."/>
            <person name="Choi I.-G."/>
        </authorList>
    </citation>
    <scope>NUCLEOTIDE SEQUENCE [LARGE SCALE GENOMIC DNA]</scope>
    <source>
        <strain evidence="2 3">KUC8140</strain>
    </source>
</reference>
<feature type="compositionally biased region" description="Basic and acidic residues" evidence="1">
    <location>
        <begin position="134"/>
        <end position="147"/>
    </location>
</feature>
<protein>
    <submittedName>
        <fullName evidence="2">Uncharacterized protein</fullName>
    </submittedName>
</protein>
<evidence type="ECO:0000256" key="1">
    <source>
        <dbReference type="SAM" id="MobiDB-lite"/>
    </source>
</evidence>
<name>A0A0H2RCC5_9AGAM</name>